<keyword evidence="2" id="KW-0614">Plasmid</keyword>
<sequence>MRPITLLLAGFAVASAAKIGVTLLEDPQLVTVSGQDAPEQTAFVSAASAATSAEPEAPAAPALVAKEPEVCEAPEDLLASIRQERDLLDAQKERNAQRSAELDLAAETLAVEQQRLADLKAELEGLLEKVEAAHTADVDRLVSLYRNMKPKDAAAIMNDLDIEVSVMVLGTMNERDAAPILAALNPVRARAISQIILERSKLPGDQRLDDIRL</sequence>
<organism evidence="2 3">
    <name type="scientific">Salipiger abyssi</name>
    <dbReference type="NCBI Taxonomy" id="1250539"/>
    <lineage>
        <taxon>Bacteria</taxon>
        <taxon>Pseudomonadati</taxon>
        <taxon>Pseudomonadota</taxon>
        <taxon>Alphaproteobacteria</taxon>
        <taxon>Rhodobacterales</taxon>
        <taxon>Roseobacteraceae</taxon>
        <taxon>Salipiger</taxon>
    </lineage>
</organism>
<evidence type="ECO:0008006" key="4">
    <source>
        <dbReference type="Google" id="ProtNLM"/>
    </source>
</evidence>
<evidence type="ECO:0000313" key="2">
    <source>
        <dbReference type="EMBL" id="APZ50454.1"/>
    </source>
</evidence>
<keyword evidence="1" id="KW-0175">Coiled coil</keyword>
<feature type="coiled-coil region" evidence="1">
    <location>
        <begin position="102"/>
        <end position="136"/>
    </location>
</feature>
<dbReference type="SUPFAM" id="SSF158791">
    <property type="entry name" value="MgtE N-terminal domain-like"/>
    <property type="match status" value="1"/>
</dbReference>
<dbReference type="RefSeq" id="WP_076694113.1">
    <property type="nucleotide sequence ID" value="NZ_CP015089.1"/>
</dbReference>
<keyword evidence="3" id="KW-1185">Reference proteome</keyword>
<name>A0A1P8UM18_9RHOB</name>
<geneLocation type="plasmid" evidence="3">
    <name>ppaby5</name>
</geneLocation>
<reference evidence="2 3" key="1">
    <citation type="submission" date="2016-04" db="EMBL/GenBank/DDBJ databases">
        <title>Deep-sea bacteria in the southern Pacific.</title>
        <authorList>
            <person name="Tang K."/>
        </authorList>
    </citation>
    <scope>NUCLEOTIDE SEQUENCE [LARGE SCALE GENOMIC DNA]</scope>
    <source>
        <strain evidence="2 3">JLT2014</strain>
        <plasmid evidence="3">ppaby5</plasmid>
    </source>
</reference>
<dbReference type="KEGG" id="paby:Ga0080574_TMP120"/>
<accession>A0A1P8UM18</accession>
<evidence type="ECO:0000256" key="1">
    <source>
        <dbReference type="SAM" id="Coils"/>
    </source>
</evidence>
<protein>
    <recommendedName>
        <fullName evidence="4">Flagellar motility protein MotE, a chaperone for MotC folding</fullName>
    </recommendedName>
</protein>
<dbReference type="Proteomes" id="UP000187059">
    <property type="component" value="Plasmid pPABY5"/>
</dbReference>
<dbReference type="AlphaFoldDB" id="A0A1P8UM18"/>
<evidence type="ECO:0000313" key="3">
    <source>
        <dbReference type="Proteomes" id="UP000187059"/>
    </source>
</evidence>
<dbReference type="EMBL" id="CP015089">
    <property type="protein sequence ID" value="APZ50454.1"/>
    <property type="molecule type" value="Genomic_DNA"/>
</dbReference>
<proteinExistence type="predicted"/>
<dbReference type="OrthoDB" id="9791432at2"/>
<gene>
    <name evidence="2" type="ORF">Ga0080574_TMP120</name>
</gene>